<dbReference type="AlphaFoldDB" id="A0AAD9U8E0"/>
<name>A0AAD9U8E0_9ROSI</name>
<comment type="caution">
    <text evidence="1">The sequence shown here is derived from an EMBL/GenBank/DDBJ whole genome shotgun (WGS) entry which is preliminary data.</text>
</comment>
<keyword evidence="2" id="KW-1185">Reference proteome</keyword>
<dbReference type="PANTHER" id="PTHR46929">
    <property type="entry name" value="EXPRESSED PROTEIN"/>
    <property type="match status" value="1"/>
</dbReference>
<organism evidence="1 2">
    <name type="scientific">Dipteronia dyeriana</name>
    <dbReference type="NCBI Taxonomy" id="168575"/>
    <lineage>
        <taxon>Eukaryota</taxon>
        <taxon>Viridiplantae</taxon>
        <taxon>Streptophyta</taxon>
        <taxon>Embryophyta</taxon>
        <taxon>Tracheophyta</taxon>
        <taxon>Spermatophyta</taxon>
        <taxon>Magnoliopsida</taxon>
        <taxon>eudicotyledons</taxon>
        <taxon>Gunneridae</taxon>
        <taxon>Pentapetalae</taxon>
        <taxon>rosids</taxon>
        <taxon>malvids</taxon>
        <taxon>Sapindales</taxon>
        <taxon>Sapindaceae</taxon>
        <taxon>Hippocastanoideae</taxon>
        <taxon>Acereae</taxon>
        <taxon>Dipteronia</taxon>
    </lineage>
</organism>
<dbReference type="PANTHER" id="PTHR46929:SF4">
    <property type="entry name" value="MYB_SANT-LIKE DOMAIN-CONTAINING PROTEIN"/>
    <property type="match status" value="1"/>
</dbReference>
<accession>A0AAD9U8E0</accession>
<sequence length="177" mass="20392">MFEAEPEVWNTLIESKPSAKIWRVSGIQNYDKLLEQFARDIANGEGAISAKEKVKQWENERYDQFVDLERLEEVTTDNFNLVSPQCISKGANSSKVLKRKASMVDAFDKQVEMIQYGMNNVADAIREGNVIAEKGIVVFEKTRPRIYEEQYIYAELLKIGVPDNLQLEVFLFLVKSY</sequence>
<evidence type="ECO:0000313" key="2">
    <source>
        <dbReference type="Proteomes" id="UP001280121"/>
    </source>
</evidence>
<dbReference type="Proteomes" id="UP001280121">
    <property type="component" value="Unassembled WGS sequence"/>
</dbReference>
<dbReference type="EMBL" id="JANJYI010000005">
    <property type="protein sequence ID" value="KAK2649330.1"/>
    <property type="molecule type" value="Genomic_DNA"/>
</dbReference>
<proteinExistence type="predicted"/>
<evidence type="ECO:0000313" key="1">
    <source>
        <dbReference type="EMBL" id="KAK2649330.1"/>
    </source>
</evidence>
<protein>
    <submittedName>
        <fullName evidence="1">Uncharacterized protein</fullName>
    </submittedName>
</protein>
<reference evidence="1" key="1">
    <citation type="journal article" date="2023" name="Plant J.">
        <title>Genome sequences and population genomics provide insights into the demographic history, inbreeding, and mutation load of two 'living fossil' tree species of Dipteronia.</title>
        <authorList>
            <person name="Feng Y."/>
            <person name="Comes H.P."/>
            <person name="Chen J."/>
            <person name="Zhu S."/>
            <person name="Lu R."/>
            <person name="Zhang X."/>
            <person name="Li P."/>
            <person name="Qiu J."/>
            <person name="Olsen K.M."/>
            <person name="Qiu Y."/>
        </authorList>
    </citation>
    <scope>NUCLEOTIDE SEQUENCE</scope>
    <source>
        <strain evidence="1">KIB01</strain>
    </source>
</reference>
<gene>
    <name evidence="1" type="ORF">Ddye_016819</name>
</gene>